<evidence type="ECO:0000256" key="7">
    <source>
        <dbReference type="ARBA" id="ARBA00023239"/>
    </source>
</evidence>
<dbReference type="GO" id="GO:0009236">
    <property type="term" value="P:cobalamin biosynthetic process"/>
    <property type="evidence" value="ECO:0007669"/>
    <property type="project" value="UniProtKB-UniPathway"/>
</dbReference>
<gene>
    <name evidence="11" type="ORF">NHU_00950</name>
</gene>
<evidence type="ECO:0000256" key="3">
    <source>
        <dbReference type="ARBA" id="ARBA00004953"/>
    </source>
</evidence>
<proteinExistence type="predicted"/>
<dbReference type="UniPathway" id="UPA00148"/>
<dbReference type="NCBIfam" id="TIGR01140">
    <property type="entry name" value="L_thr_O3P_dcar"/>
    <property type="match status" value="1"/>
</dbReference>
<dbReference type="InterPro" id="IPR004838">
    <property type="entry name" value="NHTrfase_class1_PyrdxlP-BS"/>
</dbReference>
<dbReference type="Gene3D" id="3.40.640.10">
    <property type="entry name" value="Type I PLP-dependent aspartate aminotransferase-like (Major domain)"/>
    <property type="match status" value="1"/>
</dbReference>
<dbReference type="PATRIC" id="fig|35806.4.peg.970"/>
<dbReference type="eggNOG" id="COG0079">
    <property type="taxonomic scope" value="Bacteria"/>
</dbReference>
<evidence type="ECO:0000259" key="10">
    <source>
        <dbReference type="Pfam" id="PF00155"/>
    </source>
</evidence>
<dbReference type="GO" id="GO:0030170">
    <property type="term" value="F:pyridoxal phosphate binding"/>
    <property type="evidence" value="ECO:0007669"/>
    <property type="project" value="InterPro"/>
</dbReference>
<dbReference type="InterPro" id="IPR005860">
    <property type="entry name" value="CobD"/>
</dbReference>
<evidence type="ECO:0000313" key="12">
    <source>
        <dbReference type="Proteomes" id="UP000064912"/>
    </source>
</evidence>
<feature type="domain" description="Aminotransferase class I/classII large" evidence="10">
    <location>
        <begin position="78"/>
        <end position="325"/>
    </location>
</feature>
<dbReference type="PANTHER" id="PTHR42885:SF1">
    <property type="entry name" value="THREONINE-PHOSPHATE DECARBOXYLASE"/>
    <property type="match status" value="1"/>
</dbReference>
<sequence>MADGQDRGRDHGGDLSGAMARFGGTADDWIDLSTGINRVPYPAPPASAAALCDLPGRAVIDRLSTAAQGAYGTDWPLLPLAGAQAAIQLLPVLAPEGAVRVLGPTYNEYAGAFEAVGRTVEIVAGAEALAGAGLAVIVNPNNPDGRRLTPEALRAIAATVGVLVVDESFADPHPELSLLPGPCPENVLVLRSFGKFYGLAGLRLGFVLGSKALLGPLAGRAGPWAVSGPALEAGALALADAGWRADSRARLSAETARADALAEAAGWRPLGGTALFRLYETEDAAEAQARLARSWIWSRIFPYSAGWLRLGLPGSEAEWDRLEEAL</sequence>
<dbReference type="EMBL" id="AP014800">
    <property type="protein sequence ID" value="BAQ68115.1"/>
    <property type="molecule type" value="Genomic_DNA"/>
</dbReference>
<accession>A0A0D6AZP2</accession>
<evidence type="ECO:0000256" key="8">
    <source>
        <dbReference type="ARBA" id="ARBA00029996"/>
    </source>
</evidence>
<dbReference type="PROSITE" id="PS00105">
    <property type="entry name" value="AA_TRANSFER_CLASS_1"/>
    <property type="match status" value="1"/>
</dbReference>
<name>A0A0D6AZP2_RHOSU</name>
<protein>
    <recommendedName>
        <fullName evidence="4">threonine-phosphate decarboxylase</fullName>
        <ecNumber evidence="4">4.1.1.81</ecNumber>
    </recommendedName>
    <alternativeName>
        <fullName evidence="8">L-threonine-O-3-phosphate decarboxylase</fullName>
    </alternativeName>
</protein>
<dbReference type="InterPro" id="IPR015422">
    <property type="entry name" value="PyrdxlP-dep_Trfase_small"/>
</dbReference>
<comment type="pathway">
    <text evidence="3">Cofactor biosynthesis; adenosylcobalamin biosynthesis.</text>
</comment>
<keyword evidence="7" id="KW-0456">Lyase</keyword>
<evidence type="ECO:0000256" key="1">
    <source>
        <dbReference type="ARBA" id="ARBA00001933"/>
    </source>
</evidence>
<keyword evidence="6" id="KW-0663">Pyridoxal phosphate</keyword>
<dbReference type="AlphaFoldDB" id="A0A0D6AZP2"/>
<comment type="cofactor">
    <cofactor evidence="1">
        <name>pyridoxal 5'-phosphate</name>
        <dbReference type="ChEBI" id="CHEBI:597326"/>
    </cofactor>
</comment>
<dbReference type="CDD" id="cd00609">
    <property type="entry name" value="AAT_like"/>
    <property type="match status" value="1"/>
</dbReference>
<comment type="catalytic activity">
    <reaction evidence="9">
        <text>O-phospho-L-threonine + H(+) = (R)-1-aminopropan-2-yl phosphate + CO2</text>
        <dbReference type="Rhea" id="RHEA:11492"/>
        <dbReference type="ChEBI" id="CHEBI:15378"/>
        <dbReference type="ChEBI" id="CHEBI:16526"/>
        <dbReference type="ChEBI" id="CHEBI:58563"/>
        <dbReference type="ChEBI" id="CHEBI:58675"/>
        <dbReference type="EC" id="4.1.1.81"/>
    </reaction>
</comment>
<comment type="function">
    <text evidence="2">Decarboxylates L-threonine-O-3-phosphate to yield (R)-1-amino-2-propanol O-2-phosphate, the precursor for the linkage between the nucleotide loop and the corrin ring in cobalamin.</text>
</comment>
<evidence type="ECO:0000256" key="6">
    <source>
        <dbReference type="ARBA" id="ARBA00022898"/>
    </source>
</evidence>
<dbReference type="GO" id="GO:0048472">
    <property type="term" value="F:threonine-phosphate decarboxylase activity"/>
    <property type="evidence" value="ECO:0007669"/>
    <property type="project" value="UniProtKB-EC"/>
</dbReference>
<reference evidence="11 12" key="1">
    <citation type="submission" date="2015-02" db="EMBL/GenBank/DDBJ databases">
        <title>Genome sequene of Rhodovulum sulfidophilum DSM 2351.</title>
        <authorList>
            <person name="Nagao N."/>
        </authorList>
    </citation>
    <scope>NUCLEOTIDE SEQUENCE [LARGE SCALE GENOMIC DNA]</scope>
    <source>
        <strain evidence="11 12">DSM 2351</strain>
    </source>
</reference>
<evidence type="ECO:0000256" key="4">
    <source>
        <dbReference type="ARBA" id="ARBA00012285"/>
    </source>
</evidence>
<dbReference type="InterPro" id="IPR004839">
    <property type="entry name" value="Aminotransferase_I/II_large"/>
</dbReference>
<keyword evidence="5" id="KW-0169">Cobalamin biosynthesis</keyword>
<dbReference type="PANTHER" id="PTHR42885">
    <property type="entry name" value="HISTIDINOL-PHOSPHATE AMINOTRANSFERASE-RELATED"/>
    <property type="match status" value="1"/>
</dbReference>
<evidence type="ECO:0000313" key="11">
    <source>
        <dbReference type="EMBL" id="BAQ68115.1"/>
    </source>
</evidence>
<dbReference type="KEGG" id="rsu:NHU_00950"/>
<evidence type="ECO:0000256" key="5">
    <source>
        <dbReference type="ARBA" id="ARBA00022573"/>
    </source>
</evidence>
<keyword evidence="11" id="KW-0032">Aminotransferase</keyword>
<dbReference type="Pfam" id="PF00155">
    <property type="entry name" value="Aminotran_1_2"/>
    <property type="match status" value="1"/>
</dbReference>
<organism evidence="11 12">
    <name type="scientific">Rhodovulum sulfidophilum</name>
    <name type="common">Rhodobacter sulfidophilus</name>
    <dbReference type="NCBI Taxonomy" id="35806"/>
    <lineage>
        <taxon>Bacteria</taxon>
        <taxon>Pseudomonadati</taxon>
        <taxon>Pseudomonadota</taxon>
        <taxon>Alphaproteobacteria</taxon>
        <taxon>Rhodobacterales</taxon>
        <taxon>Paracoccaceae</taxon>
        <taxon>Rhodovulum</taxon>
    </lineage>
</organism>
<evidence type="ECO:0000256" key="2">
    <source>
        <dbReference type="ARBA" id="ARBA00003444"/>
    </source>
</evidence>
<dbReference type="SUPFAM" id="SSF53383">
    <property type="entry name" value="PLP-dependent transferases"/>
    <property type="match status" value="1"/>
</dbReference>
<dbReference type="InterPro" id="IPR015421">
    <property type="entry name" value="PyrdxlP-dep_Trfase_major"/>
</dbReference>
<evidence type="ECO:0000256" key="9">
    <source>
        <dbReference type="ARBA" id="ARBA00048531"/>
    </source>
</evidence>
<keyword evidence="11" id="KW-0808">Transferase</keyword>
<dbReference type="Proteomes" id="UP000064912">
    <property type="component" value="Chromosome"/>
</dbReference>
<dbReference type="EC" id="4.1.1.81" evidence="4"/>
<dbReference type="GO" id="GO:0008483">
    <property type="term" value="F:transaminase activity"/>
    <property type="evidence" value="ECO:0007669"/>
    <property type="project" value="UniProtKB-KW"/>
</dbReference>
<dbReference type="Gene3D" id="3.90.1150.10">
    <property type="entry name" value="Aspartate Aminotransferase, domain 1"/>
    <property type="match status" value="1"/>
</dbReference>
<dbReference type="InterPro" id="IPR015424">
    <property type="entry name" value="PyrdxlP-dep_Trfase"/>
</dbReference>